<dbReference type="Proteomes" id="UP000000440">
    <property type="component" value="Chromosome"/>
</dbReference>
<evidence type="ECO:0000313" key="2">
    <source>
        <dbReference type="EMBL" id="BAC09444.1"/>
    </source>
</evidence>
<organism evidence="2 3">
    <name type="scientific">Thermosynechococcus vestitus (strain NIES-2133 / IAM M-273 / BP-1)</name>
    <dbReference type="NCBI Taxonomy" id="197221"/>
    <lineage>
        <taxon>Bacteria</taxon>
        <taxon>Bacillati</taxon>
        <taxon>Cyanobacteriota</taxon>
        <taxon>Cyanophyceae</taxon>
        <taxon>Acaryochloridales</taxon>
        <taxon>Thermosynechococcaceae</taxon>
        <taxon>Thermosynechococcus</taxon>
    </lineage>
</organism>
<feature type="domain" description="AB hydrolase-1" evidence="1">
    <location>
        <begin position="34"/>
        <end position="283"/>
    </location>
</feature>
<dbReference type="eggNOG" id="COG2267">
    <property type="taxonomic scope" value="Bacteria"/>
</dbReference>
<dbReference type="PANTHER" id="PTHR46438">
    <property type="entry name" value="ALPHA/BETA-HYDROLASES SUPERFAMILY PROTEIN"/>
    <property type="match status" value="1"/>
</dbReference>
<accession>Q8DHQ3</accession>
<dbReference type="EMBL" id="BA000039">
    <property type="protein sequence ID" value="BAC09444.1"/>
    <property type="molecule type" value="Genomic_DNA"/>
</dbReference>
<keyword evidence="3" id="KW-1185">Reference proteome</keyword>
<reference evidence="2 3" key="1">
    <citation type="journal article" date="2002" name="DNA Res.">
        <title>Complete genome structure of the thermophilic cyanobacterium Thermosynechococcus elongatus BP-1.</title>
        <authorList>
            <person name="Nakamura Y."/>
            <person name="Kaneko T."/>
            <person name="Sato S."/>
            <person name="Ikeuchi M."/>
            <person name="Katoh H."/>
            <person name="Sasamoto S."/>
            <person name="Watanabe A."/>
            <person name="Iriguchi M."/>
            <person name="Kawashima K."/>
            <person name="Kimura T."/>
            <person name="Kishida Y."/>
            <person name="Kiyokawa C."/>
            <person name="Kohara M."/>
            <person name="Matsumoto M."/>
            <person name="Matsuno A."/>
            <person name="Nakazaki N."/>
            <person name="Shimpo S."/>
            <person name="Sugimoto M."/>
            <person name="Takeuchi C."/>
            <person name="Yamada M."/>
            <person name="Tabata S."/>
        </authorList>
    </citation>
    <scope>NUCLEOTIDE SEQUENCE [LARGE SCALE GENOMIC DNA]</scope>
    <source>
        <strain evidence="3">IAM M-273 / NIES-2133 / BP-1</strain>
    </source>
</reference>
<dbReference type="SUPFAM" id="SSF53474">
    <property type="entry name" value="alpha/beta-Hydrolases"/>
    <property type="match status" value="1"/>
</dbReference>
<dbReference type="AlphaFoldDB" id="Q8DHQ3"/>
<dbReference type="Pfam" id="PF12697">
    <property type="entry name" value="Abhydrolase_6"/>
    <property type="match status" value="1"/>
</dbReference>
<dbReference type="RefSeq" id="WP_011057729.1">
    <property type="nucleotide sequence ID" value="NC_004113.1"/>
</dbReference>
<evidence type="ECO:0000259" key="1">
    <source>
        <dbReference type="Pfam" id="PF12697"/>
    </source>
</evidence>
<dbReference type="GO" id="GO:0015994">
    <property type="term" value="P:chlorophyll metabolic process"/>
    <property type="evidence" value="ECO:0007669"/>
    <property type="project" value="TreeGrafter"/>
</dbReference>
<gene>
    <name evidence="2" type="ordered locus">tlr1892</name>
</gene>
<dbReference type="EnsemblBacteria" id="BAC09444">
    <property type="protein sequence ID" value="BAC09444"/>
    <property type="gene ID" value="BAC09444"/>
</dbReference>
<dbReference type="KEGG" id="tel:tlr1892"/>
<dbReference type="PRINTS" id="PR00111">
    <property type="entry name" value="ABHYDROLASE"/>
</dbReference>
<dbReference type="STRING" id="197221.gene:10748498"/>
<protein>
    <submittedName>
        <fullName evidence="2">Tlr1892 protein</fullName>
    </submittedName>
</protein>
<dbReference type="Gene3D" id="3.40.50.1820">
    <property type="entry name" value="alpha/beta hydrolase"/>
    <property type="match status" value="1"/>
</dbReference>
<dbReference type="PANTHER" id="PTHR46438:SF7">
    <property type="entry name" value="ALPHA_BETA-HYDROLASES SUPERFAMILY PROTEIN"/>
    <property type="match status" value="1"/>
</dbReference>
<dbReference type="InterPro" id="IPR000639">
    <property type="entry name" value="Epox_hydrolase-like"/>
</dbReference>
<dbReference type="GO" id="GO:0047746">
    <property type="term" value="F:chlorophyllase activity"/>
    <property type="evidence" value="ECO:0007669"/>
    <property type="project" value="TreeGrafter"/>
</dbReference>
<dbReference type="PATRIC" id="fig|197221.4.peg.1976"/>
<proteinExistence type="predicted"/>
<name>Q8DHQ3_THEVB</name>
<dbReference type="InterPro" id="IPR029058">
    <property type="entry name" value="AB_hydrolase_fold"/>
</dbReference>
<dbReference type="ESTHER" id="theeb-TLR1892">
    <property type="family name" value="Carbon-carbon_bond_hydrolase"/>
</dbReference>
<evidence type="ECO:0000313" key="3">
    <source>
        <dbReference type="Proteomes" id="UP000000440"/>
    </source>
</evidence>
<dbReference type="InterPro" id="IPR000073">
    <property type="entry name" value="AB_hydrolase_1"/>
</dbReference>
<dbReference type="PRINTS" id="PR00412">
    <property type="entry name" value="EPOXHYDRLASE"/>
</dbReference>
<sequence>MTSTLSATAAFPTADWTWRGHRIRYSVNGSGAPVVLVHGFGASIGHWRKNIPALTAAGYRVYALDLLGFGASAKPDLAYSLDLWAELLADFGQAHVGEPVVWVGNSIGGLLCLMMAARYGHTCRGVSVLNCAGGLNHRPNELNWTQSLFTAIFRALVASPIIGHLIFHQIRQPERIRKTLTQVYANPEAITDELVELLHRPAMDAGAKEVFARVISAPPGPKIVDLLPHIQVPILVLWGEVDPWTPVSGTKHFEAHQERLPIRIERLPHTGHCPHDDRPELVNPILIEWLQQLTQG</sequence>